<comment type="caution">
    <text evidence="3">The sequence shown here is derived from an EMBL/GenBank/DDBJ whole genome shotgun (WGS) entry which is preliminary data.</text>
</comment>
<reference evidence="3 4" key="1">
    <citation type="submission" date="2022-09" db="EMBL/GenBank/DDBJ databases">
        <authorList>
            <person name="Palmer J.M."/>
        </authorList>
    </citation>
    <scope>NUCLEOTIDE SEQUENCE [LARGE SCALE GENOMIC DNA]</scope>
    <source>
        <strain evidence="3 4">DSM 7382</strain>
    </source>
</reference>
<keyword evidence="2" id="KW-0732">Signal</keyword>
<evidence type="ECO:0000313" key="4">
    <source>
        <dbReference type="Proteomes" id="UP001385951"/>
    </source>
</evidence>
<sequence>MFFPRSAALLTLVAAGAGYAQSINSLSTQCQATLASLVVSSENACLNPTDLVSIVTAGANDSLVQPINNWLSGMCAQPQCTNQTLSDIVSNVTTGCASDLQSLGAGDVNAEEITNIVQMAYPTVRKVACLKDTSNDTLCLTQTLTNVQSSIGTLSKSEIQQLVSQISAGQIPSIPSSAYCTDCDKEALNIAKTDFPDLFNSNVQSAVSGQCSADFVDGATPSGVQQTANTATASANGLVNNGATMGQMPVGIAISAILTLSSAFAFLA</sequence>
<dbReference type="PANTHER" id="PTHR34862">
    <property type="entry name" value="SPARK DOMAIN-CONTAINING PROTEIN"/>
    <property type="match status" value="1"/>
</dbReference>
<feature type="signal peptide" evidence="2">
    <location>
        <begin position="1"/>
        <end position="22"/>
    </location>
</feature>
<proteinExistence type="predicted"/>
<feature type="transmembrane region" description="Helical" evidence="1">
    <location>
        <begin position="248"/>
        <end position="267"/>
    </location>
</feature>
<dbReference type="Proteomes" id="UP001385951">
    <property type="component" value="Unassembled WGS sequence"/>
</dbReference>
<keyword evidence="4" id="KW-1185">Reference proteome</keyword>
<dbReference type="EMBL" id="JASBNA010000004">
    <property type="protein sequence ID" value="KAK7692912.1"/>
    <property type="molecule type" value="Genomic_DNA"/>
</dbReference>
<gene>
    <name evidence="3" type="ORF">QCA50_004550</name>
</gene>
<dbReference type="PANTHER" id="PTHR34862:SF1">
    <property type="entry name" value="SPARK DOMAIN-CONTAINING PROTEIN"/>
    <property type="match status" value="1"/>
</dbReference>
<keyword evidence="1" id="KW-1133">Transmembrane helix</keyword>
<evidence type="ECO:0000313" key="3">
    <source>
        <dbReference type="EMBL" id="KAK7692912.1"/>
    </source>
</evidence>
<organism evidence="3 4">
    <name type="scientific">Cerrena zonata</name>
    <dbReference type="NCBI Taxonomy" id="2478898"/>
    <lineage>
        <taxon>Eukaryota</taxon>
        <taxon>Fungi</taxon>
        <taxon>Dikarya</taxon>
        <taxon>Basidiomycota</taxon>
        <taxon>Agaricomycotina</taxon>
        <taxon>Agaricomycetes</taxon>
        <taxon>Polyporales</taxon>
        <taxon>Cerrenaceae</taxon>
        <taxon>Cerrena</taxon>
    </lineage>
</organism>
<accession>A0AAW0GLV5</accession>
<keyword evidence="1" id="KW-0812">Transmembrane</keyword>
<name>A0AAW0GLV5_9APHY</name>
<dbReference type="AlphaFoldDB" id="A0AAW0GLV5"/>
<protein>
    <submittedName>
        <fullName evidence="3">Uncharacterized protein</fullName>
    </submittedName>
</protein>
<evidence type="ECO:0000256" key="1">
    <source>
        <dbReference type="SAM" id="Phobius"/>
    </source>
</evidence>
<feature type="chain" id="PRO_5043698880" evidence="2">
    <location>
        <begin position="23"/>
        <end position="268"/>
    </location>
</feature>
<keyword evidence="1" id="KW-0472">Membrane</keyword>
<evidence type="ECO:0000256" key="2">
    <source>
        <dbReference type="SAM" id="SignalP"/>
    </source>
</evidence>